<dbReference type="InterPro" id="IPR003018">
    <property type="entry name" value="GAF"/>
</dbReference>
<dbReference type="SUPFAM" id="SSF55781">
    <property type="entry name" value="GAF domain-like"/>
    <property type="match status" value="1"/>
</dbReference>
<dbReference type="FunFam" id="3.30.450.40:FF:000008">
    <property type="entry name" value="GAF domain-containing proteins"/>
    <property type="match status" value="1"/>
</dbReference>
<evidence type="ECO:0000313" key="3">
    <source>
        <dbReference type="EMBL" id="MBD1370945.1"/>
    </source>
</evidence>
<protein>
    <submittedName>
        <fullName evidence="3">GAF domain-containing protein</fullName>
    </submittedName>
</protein>
<evidence type="ECO:0000256" key="1">
    <source>
        <dbReference type="ARBA" id="ARBA00038454"/>
    </source>
</evidence>
<comment type="caution">
    <text evidence="3">The sequence shown here is derived from an EMBL/GenBank/DDBJ whole genome shotgun (WGS) entry which is preliminary data.</text>
</comment>
<dbReference type="AlphaFoldDB" id="A0A926N8U2"/>
<dbReference type="PANTHER" id="PTHR21021:SF15">
    <property type="entry name" value="FREE METHIONINE-R-SULFOXIDE REDUCTASE"/>
    <property type="match status" value="1"/>
</dbReference>
<comment type="similarity">
    <text evidence="1">Belongs to the free Met sulfoxide reductase family.</text>
</comment>
<dbReference type="Proteomes" id="UP000661691">
    <property type="component" value="Unassembled WGS sequence"/>
</dbReference>
<dbReference type="InterPro" id="IPR051330">
    <property type="entry name" value="Phosphatase_reg/MetRdx"/>
</dbReference>
<gene>
    <name evidence="3" type="ORF">IC620_01030</name>
</gene>
<accession>A0A926N8U2</accession>
<dbReference type="Gene3D" id="3.30.450.40">
    <property type="match status" value="1"/>
</dbReference>
<sequence>MFYFEETKTDSASRYQNILDQVSHLLEDETDWLANLANTSSHLFHALDQVNWVGFYLLKEGELVLGPFNGQPACVRIQPGRGVCGTAIEKKEIQRVADVHQFPGHIACDAASRAEIVIPLSVNGKWIGVLDIDSPQPDRFSEEDQKFLEAYCQILLEHTNWDPIL</sequence>
<name>A0A926N8U2_9BACL</name>
<evidence type="ECO:0000313" key="4">
    <source>
        <dbReference type="Proteomes" id="UP000661691"/>
    </source>
</evidence>
<dbReference type="Pfam" id="PF01590">
    <property type="entry name" value="GAF"/>
    <property type="match status" value="1"/>
</dbReference>
<dbReference type="PANTHER" id="PTHR21021">
    <property type="entry name" value="GAF/PUTATIVE CYTOSKELETAL PROTEIN"/>
    <property type="match status" value="1"/>
</dbReference>
<feature type="domain" description="GAF" evidence="2">
    <location>
        <begin position="10"/>
        <end position="160"/>
    </location>
</feature>
<dbReference type="RefSeq" id="WP_191139152.1">
    <property type="nucleotide sequence ID" value="NZ_JACXAG020000002.1"/>
</dbReference>
<dbReference type="InterPro" id="IPR029016">
    <property type="entry name" value="GAF-like_dom_sf"/>
</dbReference>
<dbReference type="GO" id="GO:0005829">
    <property type="term" value="C:cytosol"/>
    <property type="evidence" value="ECO:0007669"/>
    <property type="project" value="TreeGrafter"/>
</dbReference>
<dbReference type="SMART" id="SM00065">
    <property type="entry name" value="GAF"/>
    <property type="match status" value="1"/>
</dbReference>
<keyword evidence="4" id="KW-1185">Reference proteome</keyword>
<dbReference type="EMBL" id="JACXAH010000002">
    <property type="protein sequence ID" value="MBD1370945.1"/>
    <property type="molecule type" value="Genomic_DNA"/>
</dbReference>
<evidence type="ECO:0000259" key="2">
    <source>
        <dbReference type="SMART" id="SM00065"/>
    </source>
</evidence>
<organism evidence="3 4">
    <name type="scientific">Polycladospora coralii</name>
    <dbReference type="NCBI Taxonomy" id="2771432"/>
    <lineage>
        <taxon>Bacteria</taxon>
        <taxon>Bacillati</taxon>
        <taxon>Bacillota</taxon>
        <taxon>Bacilli</taxon>
        <taxon>Bacillales</taxon>
        <taxon>Thermoactinomycetaceae</taxon>
        <taxon>Polycladospora</taxon>
    </lineage>
</organism>
<reference evidence="3" key="1">
    <citation type="submission" date="2020-09" db="EMBL/GenBank/DDBJ databases">
        <title>A novel bacterium of genus Hazenella, isolated from South China Sea.</title>
        <authorList>
            <person name="Huang H."/>
            <person name="Mo K."/>
            <person name="Hu Y."/>
        </authorList>
    </citation>
    <scope>NUCLEOTIDE SEQUENCE</scope>
    <source>
        <strain evidence="3">IB182357</strain>
    </source>
</reference>
<dbReference type="GO" id="GO:0033745">
    <property type="term" value="F:L-methionine-(R)-S-oxide reductase activity"/>
    <property type="evidence" value="ECO:0007669"/>
    <property type="project" value="TreeGrafter"/>
</dbReference>
<proteinExistence type="inferred from homology"/>